<evidence type="ECO:0000259" key="4">
    <source>
        <dbReference type="Pfam" id="PF16558"/>
    </source>
</evidence>
<evidence type="ECO:0000256" key="1">
    <source>
        <dbReference type="ARBA" id="ARBA00006043"/>
    </source>
</evidence>
<comment type="similarity">
    <text evidence="1">Belongs to the UFD1 family.</text>
</comment>
<gene>
    <name evidence="7" type="ORF">CPAG_05082</name>
</gene>
<dbReference type="InterPro" id="IPR042299">
    <property type="entry name" value="Ufd1-like_Nn"/>
</dbReference>
<dbReference type="Pfam" id="PF24842">
    <property type="entry name" value="UFD1_N2"/>
    <property type="match status" value="1"/>
</dbReference>
<dbReference type="InterPro" id="IPR055418">
    <property type="entry name" value="UFD1_N2"/>
</dbReference>
<evidence type="ECO:0000313" key="8">
    <source>
        <dbReference type="Proteomes" id="UP000054567"/>
    </source>
</evidence>
<dbReference type="OrthoDB" id="193703at2759"/>
<dbReference type="Proteomes" id="UP000054567">
    <property type="component" value="Unassembled WGS sequence"/>
</dbReference>
<evidence type="ECO:0000259" key="6">
    <source>
        <dbReference type="Pfam" id="PF24842"/>
    </source>
</evidence>
<dbReference type="InterPro" id="IPR042556">
    <property type="entry name" value="AZUL_sf"/>
</dbReference>
<dbReference type="EMBL" id="DS268111">
    <property type="protein sequence ID" value="KMM68758.1"/>
    <property type="molecule type" value="Genomic_DNA"/>
</dbReference>
<dbReference type="Pfam" id="PF16558">
    <property type="entry name" value="AZUL"/>
    <property type="match status" value="1"/>
</dbReference>
<dbReference type="GO" id="GO:0031593">
    <property type="term" value="F:polyubiquitin modification-dependent protein binding"/>
    <property type="evidence" value="ECO:0007669"/>
    <property type="project" value="TreeGrafter"/>
</dbReference>
<evidence type="ECO:0000313" key="7">
    <source>
        <dbReference type="EMBL" id="KMM68758.1"/>
    </source>
</evidence>
<dbReference type="PANTHER" id="PTHR12555">
    <property type="entry name" value="UBIQUITIN FUSION DEGRADATON PROTEIN 1"/>
    <property type="match status" value="1"/>
</dbReference>
<sequence>MQQFKELHTPARAQPMENPLKWSASYFVAPPNRSPKKLRGDKICLPPSALESILSALPAPSSSRDYSPSVFESFNRYTPSTSFVNIEGRNQGRELPYPLTFRIVNPKNGRVIHSGILEFSAEENEVALSPFLLQSLGIHQPELESHPRLSDLGQGEHAAEDSGRILGHDHPRLTIHAVQLPKGTYVRLRPLEPGYDTEDWKALLERYLGANFTTLTVGESLAVHGRPDEVFQLLVDKVQPEGDAICVVDTDLEVDIEPLDEEQALESERRRREKLRTKSLAKSGKLQFGKQLSAEIVVGQYVDYELPEWDRSEPIEIELDAEDNTDIDLFVSPFSSRQRNRPREDEHVFGDFSTEFPKHVQIQPTNIELEGAEAIYISIFARPPEEGMGKEGQAWDFSLRTSASTKGEQLGLSDPQFGSQNTEDEQCKNCHQWVPKTTIVLHENFCLRNNVLCPKCQKVFQKRSAEWQSHWHCPHDEANGNDAYKEPCSKCHYKARNLPDLAHHRTTVCPEKLILCQFCHLVVPQKGDTDPDVLDPEVLLSNLTPHEFVDGTRTTECHLCNRIIRLRDMNTHLRHHDLERVSRPPPRVCNNPNCCSTLDDPVKRGKVADNSLGLCNVCFGPLYVDLYDPEGKALRRRIERRYLSQMLSGCGKSWCRNEYCKTGRANMGISSVSAKEALALVKPLINAVSIPVGGQDLENTSPLYFCSDENNQTRRKLAELLASEAGYELGWGVAAIQEAGGDIDRAKDWLKNWAPKKGEKFGDQK</sequence>
<reference evidence="8" key="2">
    <citation type="journal article" date="2009" name="Genome Res.">
        <title>Comparative genomic analyses of the human fungal pathogens Coccidioides and their relatives.</title>
        <authorList>
            <person name="Sharpton T.J."/>
            <person name="Stajich J.E."/>
            <person name="Rounsley S.D."/>
            <person name="Gardner M.J."/>
            <person name="Wortman J.R."/>
            <person name="Jordar V.S."/>
            <person name="Maiti R."/>
            <person name="Kodira C.D."/>
            <person name="Neafsey D.E."/>
            <person name="Zeng Q."/>
            <person name="Hung C.-Y."/>
            <person name="McMahan C."/>
            <person name="Muszewska A."/>
            <person name="Grynberg M."/>
            <person name="Mandel M.A."/>
            <person name="Kellner E.M."/>
            <person name="Barker B.M."/>
            <person name="Galgiani J.N."/>
            <person name="Orbach M.J."/>
            <person name="Kirkland T.N."/>
            <person name="Cole G.T."/>
            <person name="Henn M.R."/>
            <person name="Birren B.W."/>
            <person name="Taylor J.W."/>
        </authorList>
    </citation>
    <scope>NUCLEOTIDE SEQUENCE [LARGE SCALE GENOMIC DNA]</scope>
    <source>
        <strain evidence="8">RMSCC 3488</strain>
    </source>
</reference>
<reference evidence="7 8" key="1">
    <citation type="submission" date="2007-06" db="EMBL/GenBank/DDBJ databases">
        <title>The Genome Sequence of Coccidioides posadasii RMSCC_3488.</title>
        <authorList>
            <consortium name="Coccidioides Genome Resources Consortium"/>
            <consortium name="The Broad Institute Genome Sequencing Platform"/>
            <person name="Henn M.R."/>
            <person name="Sykes S."/>
            <person name="Young S."/>
            <person name="Jaffe D."/>
            <person name="Berlin A."/>
            <person name="Alvarez P."/>
            <person name="Butler J."/>
            <person name="Gnerre S."/>
            <person name="Grabherr M."/>
            <person name="Mauceli E."/>
            <person name="Brockman W."/>
            <person name="Kodira C."/>
            <person name="Alvarado L."/>
            <person name="Zeng Q."/>
            <person name="Crawford M."/>
            <person name="Antoine C."/>
            <person name="Devon K."/>
            <person name="Galgiani J."/>
            <person name="Orsborn K."/>
            <person name="Lewis M.L."/>
            <person name="Nusbaum C."/>
            <person name="Galagan J."/>
            <person name="Birren B."/>
        </authorList>
    </citation>
    <scope>NUCLEOTIDE SEQUENCE [LARGE SCALE GENOMIC DNA]</scope>
    <source>
        <strain evidence="7 8">RMSCC 3488</strain>
    </source>
</reference>
<evidence type="ECO:0000259" key="3">
    <source>
        <dbReference type="Pfam" id="PF03152"/>
    </source>
</evidence>
<dbReference type="GO" id="GO:0036503">
    <property type="term" value="P:ERAD pathway"/>
    <property type="evidence" value="ECO:0007669"/>
    <property type="project" value="TreeGrafter"/>
</dbReference>
<dbReference type="AlphaFoldDB" id="A0A0J6FEL1"/>
<evidence type="ECO:0000259" key="5">
    <source>
        <dbReference type="Pfam" id="PF24503"/>
    </source>
</evidence>
<accession>A0A0J6FEL1</accession>
<feature type="domain" description="DUF7590" evidence="5">
    <location>
        <begin position="282"/>
        <end position="405"/>
    </location>
</feature>
<dbReference type="VEuPathDB" id="FungiDB:CPAG_05082"/>
<reference evidence="8" key="3">
    <citation type="journal article" date="2010" name="Genome Res.">
        <title>Population genomic sequencing of Coccidioides fungi reveals recent hybridization and transposon control.</title>
        <authorList>
            <person name="Neafsey D.E."/>
            <person name="Barker B.M."/>
            <person name="Sharpton T.J."/>
            <person name="Stajich J.E."/>
            <person name="Park D.J."/>
            <person name="Whiston E."/>
            <person name="Hung C.-Y."/>
            <person name="McMahan C."/>
            <person name="White J."/>
            <person name="Sykes S."/>
            <person name="Heiman D."/>
            <person name="Young S."/>
            <person name="Zeng Q."/>
            <person name="Abouelleil A."/>
            <person name="Aftuck L."/>
            <person name="Bessette D."/>
            <person name="Brown A."/>
            <person name="FitzGerald M."/>
            <person name="Lui A."/>
            <person name="Macdonald J.P."/>
            <person name="Priest M."/>
            <person name="Orbach M.J."/>
            <person name="Galgiani J.N."/>
            <person name="Kirkland T.N."/>
            <person name="Cole G.T."/>
            <person name="Birren B.W."/>
            <person name="Henn M.R."/>
            <person name="Taylor J.W."/>
            <person name="Rounsley S.D."/>
        </authorList>
    </citation>
    <scope>NUCLEOTIDE SEQUENCE [LARGE SCALE GENOMIC DNA]</scope>
    <source>
        <strain evidence="8">RMSCC 3488</strain>
    </source>
</reference>
<organism evidence="7 8">
    <name type="scientific">Coccidioides posadasii RMSCC 3488</name>
    <dbReference type="NCBI Taxonomy" id="454284"/>
    <lineage>
        <taxon>Eukaryota</taxon>
        <taxon>Fungi</taxon>
        <taxon>Dikarya</taxon>
        <taxon>Ascomycota</taxon>
        <taxon>Pezizomycotina</taxon>
        <taxon>Eurotiomycetes</taxon>
        <taxon>Eurotiomycetidae</taxon>
        <taxon>Onygenales</taxon>
        <taxon>Onygenaceae</taxon>
        <taxon>Coccidioides</taxon>
    </lineage>
</organism>
<dbReference type="PANTHER" id="PTHR12555:SF15">
    <property type="entry name" value="FUSION DEGRADATION PROTEIN (UFD1), PUTATIVE (AFU_ORTHOLOGUE AFUA_4G04640)-RELATED"/>
    <property type="match status" value="1"/>
</dbReference>
<dbReference type="InterPro" id="IPR004854">
    <property type="entry name" value="Ufd1-like"/>
</dbReference>
<proteinExistence type="inferred from homology"/>
<dbReference type="InterPro" id="IPR032353">
    <property type="entry name" value="AZUL"/>
</dbReference>
<evidence type="ECO:0000256" key="2">
    <source>
        <dbReference type="ARBA" id="ARBA00022786"/>
    </source>
</evidence>
<dbReference type="Gene3D" id="3.10.330.10">
    <property type="match status" value="1"/>
</dbReference>
<dbReference type="Pfam" id="PF24503">
    <property type="entry name" value="DUF7590"/>
    <property type="match status" value="1"/>
</dbReference>
<name>A0A0J6FEL1_COCPO</name>
<dbReference type="GO" id="GO:0034098">
    <property type="term" value="C:VCP-NPL4-UFD1 AAA ATPase complex"/>
    <property type="evidence" value="ECO:0007669"/>
    <property type="project" value="TreeGrafter"/>
</dbReference>
<dbReference type="Gene3D" id="6.10.130.10">
    <property type="entry name" value="Ubiquitin-protein ligase E3A, N-terminal zinc-binding domain (AZUL)"/>
    <property type="match status" value="1"/>
</dbReference>
<dbReference type="GO" id="GO:0006511">
    <property type="term" value="P:ubiquitin-dependent protein catabolic process"/>
    <property type="evidence" value="ECO:0007669"/>
    <property type="project" value="InterPro"/>
</dbReference>
<dbReference type="Gene3D" id="2.40.40.50">
    <property type="entry name" value="Ubiquitin fusion degradation protein UFD1, N-terminal domain"/>
    <property type="match status" value="1"/>
</dbReference>
<dbReference type="SUPFAM" id="SSF48695">
    <property type="entry name" value="Multiheme cytochromes"/>
    <property type="match status" value="1"/>
</dbReference>
<dbReference type="Pfam" id="PF23580">
    <property type="entry name" value="Znf_XAF1_N"/>
    <property type="match status" value="1"/>
</dbReference>
<dbReference type="InterPro" id="IPR056012">
    <property type="entry name" value="DUF7590"/>
</dbReference>
<keyword evidence="2" id="KW-0833">Ubl conjugation pathway</keyword>
<dbReference type="InterPro" id="IPR036280">
    <property type="entry name" value="Multihaem_cyt_sf"/>
</dbReference>
<feature type="domain" description="Ubiquitin-protein ligase E3A N-terminal zinc-binding" evidence="4">
    <location>
        <begin position="640"/>
        <end position="680"/>
    </location>
</feature>
<dbReference type="InterPro" id="IPR055417">
    <property type="entry name" value="UFD1_N1"/>
</dbReference>
<feature type="domain" description="Ubiquitin fusion degradation protein UFD1 N-terminal subdomain 1" evidence="3">
    <location>
        <begin position="94"/>
        <end position="140"/>
    </location>
</feature>
<dbReference type="Pfam" id="PF03152">
    <property type="entry name" value="UFD1_N1"/>
    <property type="match status" value="1"/>
</dbReference>
<feature type="domain" description="Ubiquitin fusion degradation protein UFD1 N-terminal subdomain 2" evidence="6">
    <location>
        <begin position="182"/>
        <end position="258"/>
    </location>
</feature>
<protein>
    <submittedName>
        <fullName evidence="7">Uncharacterized protein</fullName>
    </submittedName>
</protein>